<reference evidence="7 8" key="1">
    <citation type="submission" date="2016-09" db="EMBL/GenBank/DDBJ databases">
        <title>Genomic evidence for plant-parasitic nematodes as the earliest Wolbachia hosts.</title>
        <authorList>
            <person name="Brown A.M."/>
            <person name="Wasala S.K."/>
            <person name="Howe D.K."/>
            <person name="Peetz A.B."/>
            <person name="Zasada I.A."/>
            <person name="Denver D.R."/>
        </authorList>
    </citation>
    <scope>NUCLEOTIDE SEQUENCE [LARGE SCALE GENOMIC DNA]</scope>
    <source>
        <strain evidence="8">wPpe</strain>
    </source>
</reference>
<dbReference type="AlphaFoldDB" id="A0A1E7QKG0"/>
<proteinExistence type="predicted"/>
<feature type="transmembrane region" description="Helical" evidence="6">
    <location>
        <begin position="134"/>
        <end position="160"/>
    </location>
</feature>
<evidence type="ECO:0000256" key="1">
    <source>
        <dbReference type="ARBA" id="ARBA00004141"/>
    </source>
</evidence>
<name>A0A1E7QKG0_WOLPI</name>
<dbReference type="InterPro" id="IPR011923">
    <property type="entry name" value="RodA/MrdB"/>
</dbReference>
<evidence type="ECO:0000256" key="3">
    <source>
        <dbReference type="ARBA" id="ARBA00022960"/>
    </source>
</evidence>
<dbReference type="GO" id="GO:0008360">
    <property type="term" value="P:regulation of cell shape"/>
    <property type="evidence" value="ECO:0007669"/>
    <property type="project" value="UniProtKB-KW"/>
</dbReference>
<dbReference type="Pfam" id="PF01098">
    <property type="entry name" value="FTSW_RODA_SPOVE"/>
    <property type="match status" value="1"/>
</dbReference>
<dbReference type="NCBIfam" id="TIGR02210">
    <property type="entry name" value="rodA_shape"/>
    <property type="match status" value="1"/>
</dbReference>
<keyword evidence="4 6" id="KW-1133">Transmembrane helix</keyword>
<evidence type="ECO:0000313" key="7">
    <source>
        <dbReference type="EMBL" id="OEY86961.1"/>
    </source>
</evidence>
<keyword evidence="8" id="KW-1185">Reference proteome</keyword>
<keyword evidence="5 6" id="KW-0472">Membrane</keyword>
<protein>
    <submittedName>
        <fullName evidence="7">Rod shape-determining protein RodA</fullName>
    </submittedName>
</protein>
<dbReference type="InterPro" id="IPR001182">
    <property type="entry name" value="FtsW/RodA"/>
</dbReference>
<dbReference type="EMBL" id="MJMG01000001">
    <property type="protein sequence ID" value="OEY86961.1"/>
    <property type="molecule type" value="Genomic_DNA"/>
</dbReference>
<evidence type="ECO:0000256" key="5">
    <source>
        <dbReference type="ARBA" id="ARBA00023136"/>
    </source>
</evidence>
<dbReference type="GO" id="GO:0032153">
    <property type="term" value="C:cell division site"/>
    <property type="evidence" value="ECO:0007669"/>
    <property type="project" value="TreeGrafter"/>
</dbReference>
<dbReference type="GO" id="GO:0005886">
    <property type="term" value="C:plasma membrane"/>
    <property type="evidence" value="ECO:0007669"/>
    <property type="project" value="TreeGrafter"/>
</dbReference>
<feature type="transmembrane region" description="Helical" evidence="6">
    <location>
        <begin position="297"/>
        <end position="321"/>
    </location>
</feature>
<keyword evidence="2 6" id="KW-0812">Transmembrane</keyword>
<comment type="subcellular location">
    <subcellularLocation>
        <location evidence="1">Membrane</location>
        <topology evidence="1">Multi-pass membrane protein</topology>
    </subcellularLocation>
</comment>
<feature type="transmembrane region" description="Helical" evidence="6">
    <location>
        <begin position="172"/>
        <end position="192"/>
    </location>
</feature>
<feature type="transmembrane region" description="Helical" evidence="6">
    <location>
        <begin position="103"/>
        <end position="122"/>
    </location>
</feature>
<evidence type="ECO:0000256" key="2">
    <source>
        <dbReference type="ARBA" id="ARBA00022692"/>
    </source>
</evidence>
<dbReference type="GO" id="GO:0051301">
    <property type="term" value="P:cell division"/>
    <property type="evidence" value="ECO:0007669"/>
    <property type="project" value="InterPro"/>
</dbReference>
<feature type="transmembrane region" description="Helical" evidence="6">
    <location>
        <begin position="36"/>
        <end position="57"/>
    </location>
</feature>
<sequence>MNVRQIYWLLSINVIILSVMGIAIQYSSAGGKWSPLATHQMIVFCTFFPVIIAILLTDIEPCAYFIYMAAIVLLLISNYFSVPIAGTTRWIRIGKISLQPSEYAKIGIILALAYHFSRQNLYRTTEFKNLFKPFVIIALPVILVLKQPNLGTAVIMLYIGGSIVFTATAKKSHLFICGMLSVVLVPTIWPFLKSYHKRRILSFLNPSADPTGIGYNTQQAKIAIGSGGFFGKGFVSGSQTQLGFLPEKYTDFAFAVLSEEWGFLVSITLILLYTSFLAIILYVALKLKNYFFKLVSIGVFAFFGIHFFINIGMVIGLLPIIGDPLPFLSYGGSITSTSLICVGLLFKAMLNDNNKN</sequence>
<dbReference type="PANTHER" id="PTHR30474">
    <property type="entry name" value="CELL CYCLE PROTEIN"/>
    <property type="match status" value="1"/>
</dbReference>
<feature type="transmembrane region" description="Helical" evidence="6">
    <location>
        <begin position="6"/>
        <end position="24"/>
    </location>
</feature>
<gene>
    <name evidence="7" type="ORF">BIY23_00455</name>
</gene>
<dbReference type="PANTHER" id="PTHR30474:SF1">
    <property type="entry name" value="PEPTIDOGLYCAN GLYCOSYLTRANSFERASE MRDB"/>
    <property type="match status" value="1"/>
</dbReference>
<dbReference type="Proteomes" id="UP000175679">
    <property type="component" value="Unassembled WGS sequence"/>
</dbReference>
<organism evidence="7 8">
    <name type="scientific">Wolbachia pipientis</name>
    <dbReference type="NCBI Taxonomy" id="955"/>
    <lineage>
        <taxon>Bacteria</taxon>
        <taxon>Pseudomonadati</taxon>
        <taxon>Pseudomonadota</taxon>
        <taxon>Alphaproteobacteria</taxon>
        <taxon>Rickettsiales</taxon>
        <taxon>Anaplasmataceae</taxon>
        <taxon>Wolbachieae</taxon>
        <taxon>Wolbachia</taxon>
    </lineage>
</organism>
<feature type="transmembrane region" description="Helical" evidence="6">
    <location>
        <begin position="327"/>
        <end position="346"/>
    </location>
</feature>
<accession>A0A1E7QKG0</accession>
<dbReference type="GO" id="GO:0015648">
    <property type="term" value="F:lipid-linked peptidoglycan transporter activity"/>
    <property type="evidence" value="ECO:0007669"/>
    <property type="project" value="TreeGrafter"/>
</dbReference>
<feature type="transmembrane region" description="Helical" evidence="6">
    <location>
        <begin position="63"/>
        <end position="82"/>
    </location>
</feature>
<evidence type="ECO:0000256" key="6">
    <source>
        <dbReference type="SAM" id="Phobius"/>
    </source>
</evidence>
<evidence type="ECO:0000256" key="4">
    <source>
        <dbReference type="ARBA" id="ARBA00022989"/>
    </source>
</evidence>
<feature type="transmembrane region" description="Helical" evidence="6">
    <location>
        <begin position="261"/>
        <end position="285"/>
    </location>
</feature>
<evidence type="ECO:0000313" key="8">
    <source>
        <dbReference type="Proteomes" id="UP000175679"/>
    </source>
</evidence>
<keyword evidence="3" id="KW-0133">Cell shape</keyword>
<comment type="caution">
    <text evidence="7">The sequence shown here is derived from an EMBL/GenBank/DDBJ whole genome shotgun (WGS) entry which is preliminary data.</text>
</comment>